<comment type="caution">
    <text evidence="1">The sequence shown here is derived from an EMBL/GenBank/DDBJ whole genome shotgun (WGS) entry which is preliminary data.</text>
</comment>
<reference evidence="1 2" key="1">
    <citation type="journal article" date="2014" name="PLoS Genet.">
        <title>Phylogenetically driven sequencing of extremely halophilic archaea reveals strategies for static and dynamic osmo-response.</title>
        <authorList>
            <person name="Becker E.A."/>
            <person name="Seitzer P.M."/>
            <person name="Tritt A."/>
            <person name="Larsen D."/>
            <person name="Krusor M."/>
            <person name="Yao A.I."/>
            <person name="Wu D."/>
            <person name="Madern D."/>
            <person name="Eisen J.A."/>
            <person name="Darling A.E."/>
            <person name="Facciotti M.T."/>
        </authorList>
    </citation>
    <scope>NUCLEOTIDE SEQUENCE [LARGE SCALE GENOMIC DNA]</scope>
    <source>
        <strain evidence="1 2">JCM 14663</strain>
    </source>
</reference>
<keyword evidence="2" id="KW-1185">Reference proteome</keyword>
<dbReference type="Proteomes" id="UP000011592">
    <property type="component" value="Unassembled WGS sequence"/>
</dbReference>
<dbReference type="EMBL" id="AOIJ01000021">
    <property type="protein sequence ID" value="ELY84383.1"/>
    <property type="molecule type" value="Genomic_DNA"/>
</dbReference>
<accession>L9ZGU0</accession>
<dbReference type="AlphaFoldDB" id="L9ZGU0"/>
<proteinExistence type="predicted"/>
<sequence>MIFSVNGMEVASQRFTGGEADWGDRIRLRGSDPGRVRAEGVVNGVRVYRRALNVMTVDTTFRSRE</sequence>
<organism evidence="1 2">
    <name type="scientific">Natrinema gari JCM 14663</name>
    <dbReference type="NCBI Taxonomy" id="1230459"/>
    <lineage>
        <taxon>Archaea</taxon>
        <taxon>Methanobacteriati</taxon>
        <taxon>Methanobacteriota</taxon>
        <taxon>Stenosarchaea group</taxon>
        <taxon>Halobacteria</taxon>
        <taxon>Halobacteriales</taxon>
        <taxon>Natrialbaceae</taxon>
        <taxon>Natrinema</taxon>
    </lineage>
</organism>
<gene>
    <name evidence="1" type="ORF">C486_00494</name>
</gene>
<name>L9ZGU0_9EURY</name>
<evidence type="ECO:0000313" key="2">
    <source>
        <dbReference type="Proteomes" id="UP000011592"/>
    </source>
</evidence>
<evidence type="ECO:0000313" key="1">
    <source>
        <dbReference type="EMBL" id="ELY84383.1"/>
    </source>
</evidence>
<protein>
    <submittedName>
        <fullName evidence="1">Uncharacterized protein</fullName>
    </submittedName>
</protein>